<evidence type="ECO:0000256" key="7">
    <source>
        <dbReference type="SAM" id="MobiDB-lite"/>
    </source>
</evidence>
<reference evidence="9 10" key="1">
    <citation type="journal article" date="2018" name="Nat. Ecol. Evol.">
        <title>Pezizomycetes genomes reveal the molecular basis of ectomycorrhizal truffle lifestyle.</title>
        <authorList>
            <person name="Murat C."/>
            <person name="Payen T."/>
            <person name="Noel B."/>
            <person name="Kuo A."/>
            <person name="Morin E."/>
            <person name="Chen J."/>
            <person name="Kohler A."/>
            <person name="Krizsan K."/>
            <person name="Balestrini R."/>
            <person name="Da Silva C."/>
            <person name="Montanini B."/>
            <person name="Hainaut M."/>
            <person name="Levati E."/>
            <person name="Barry K.W."/>
            <person name="Belfiori B."/>
            <person name="Cichocki N."/>
            <person name="Clum A."/>
            <person name="Dockter R.B."/>
            <person name="Fauchery L."/>
            <person name="Guy J."/>
            <person name="Iotti M."/>
            <person name="Le Tacon F."/>
            <person name="Lindquist E.A."/>
            <person name="Lipzen A."/>
            <person name="Malagnac F."/>
            <person name="Mello A."/>
            <person name="Molinier V."/>
            <person name="Miyauchi S."/>
            <person name="Poulain J."/>
            <person name="Riccioni C."/>
            <person name="Rubini A."/>
            <person name="Sitrit Y."/>
            <person name="Splivallo R."/>
            <person name="Traeger S."/>
            <person name="Wang M."/>
            <person name="Zifcakova L."/>
            <person name="Wipf D."/>
            <person name="Zambonelli A."/>
            <person name="Paolocci F."/>
            <person name="Nowrousian M."/>
            <person name="Ottonello S."/>
            <person name="Baldrian P."/>
            <person name="Spatafora J.W."/>
            <person name="Henrissat B."/>
            <person name="Nagy L.G."/>
            <person name="Aury J.M."/>
            <person name="Wincker P."/>
            <person name="Grigoriev I.V."/>
            <person name="Bonfante P."/>
            <person name="Martin F.M."/>
        </authorList>
    </citation>
    <scope>NUCLEOTIDE SEQUENCE [LARGE SCALE GENOMIC DNA]</scope>
    <source>
        <strain evidence="9 10">ATCC MYA-4762</strain>
    </source>
</reference>
<gene>
    <name evidence="9" type="ORF">L211DRAFT_824911</name>
</gene>
<feature type="region of interest" description="Disordered" evidence="7">
    <location>
        <begin position="243"/>
        <end position="294"/>
    </location>
</feature>
<evidence type="ECO:0000256" key="3">
    <source>
        <dbReference type="ARBA" id="ARBA00022664"/>
    </source>
</evidence>
<evidence type="ECO:0000313" key="10">
    <source>
        <dbReference type="Proteomes" id="UP000267821"/>
    </source>
</evidence>
<dbReference type="PANTHER" id="PTHR23329">
    <property type="entry name" value="TUFTELIN-INTERACTING PROTEIN 11-RELATED"/>
    <property type="match status" value="1"/>
</dbReference>
<evidence type="ECO:0000256" key="1">
    <source>
        <dbReference type="ARBA" id="ARBA00004123"/>
    </source>
</evidence>
<dbReference type="InterPro" id="IPR022783">
    <property type="entry name" value="GCFC_dom"/>
</dbReference>
<protein>
    <submittedName>
        <fullName evidence="9">TFP11-domain-containing protein</fullName>
    </submittedName>
</protein>
<accession>A0A3N4LLL5</accession>
<dbReference type="GO" id="GO:0000390">
    <property type="term" value="P:spliceosomal complex disassembly"/>
    <property type="evidence" value="ECO:0007669"/>
    <property type="project" value="InterPro"/>
</dbReference>
<keyword evidence="3" id="KW-0507">mRNA processing</keyword>
<evidence type="ECO:0000256" key="2">
    <source>
        <dbReference type="ARBA" id="ARBA00010900"/>
    </source>
</evidence>
<evidence type="ECO:0000313" key="9">
    <source>
        <dbReference type="EMBL" id="RPB23784.1"/>
    </source>
</evidence>
<name>A0A3N4LLL5_9PEZI</name>
<keyword evidence="5" id="KW-0508">mRNA splicing</keyword>
<evidence type="ECO:0000256" key="5">
    <source>
        <dbReference type="ARBA" id="ARBA00023187"/>
    </source>
</evidence>
<dbReference type="PANTHER" id="PTHR23329:SF1">
    <property type="entry name" value="TUFTELIN-INTERACTING PROTEIN 11"/>
    <property type="match status" value="1"/>
</dbReference>
<proteinExistence type="inferred from homology"/>
<feature type="domain" description="G-patch" evidence="8">
    <location>
        <begin position="291"/>
        <end position="337"/>
    </location>
</feature>
<evidence type="ECO:0000256" key="6">
    <source>
        <dbReference type="ARBA" id="ARBA00023242"/>
    </source>
</evidence>
<dbReference type="AlphaFoldDB" id="A0A3N4LLL5"/>
<feature type="region of interest" description="Disordered" evidence="7">
    <location>
        <begin position="873"/>
        <end position="923"/>
    </location>
</feature>
<dbReference type="PROSITE" id="PS50174">
    <property type="entry name" value="G_PATCH"/>
    <property type="match status" value="1"/>
</dbReference>
<evidence type="ECO:0000259" key="8">
    <source>
        <dbReference type="PROSITE" id="PS50174"/>
    </source>
</evidence>
<keyword evidence="10" id="KW-1185">Reference proteome</keyword>
<dbReference type="Pfam" id="PF07842">
    <property type="entry name" value="GCFC"/>
    <property type="match status" value="1"/>
</dbReference>
<feature type="compositionally biased region" description="Low complexity" evidence="7">
    <location>
        <begin position="168"/>
        <end position="189"/>
    </location>
</feature>
<sequence>MSFPGLGNAHSRKNGLMEAYHSDSSSGGSEDDGTDPTVPDGTGEFRTWHRRKRRRTGQEARDDAALGVFGSDSEYEDSGPRGGGGRGGRPLRAHGMGFVKSGGGDISMSDGDDDDQNVEEEEEESGPDQEEQVKEYLGSFAGLRGRTGSDEDEEEESASGVGLGGKKAGLFKGFTKAGLGTGSGSADTSTGGGDIAHQAASGASTPGVDHRGLGSMESPLPSFESPLGRGFVSSIAHQRLHEPVPFSSPKVQEAPPLVAPKPSFTDFTQQSRGRGGQKKGGGPTPISNANPNSFAARMMAKMGYVPGQGLGTQGQGILAPIEVKLRPQGVGVGAIKEKTEQAKAEARRAAELRGEVLSDSDSEKERKTRKAKKKGAAAGAAHVSRKKEKPKFKTAEEIEKSAVGLRVPSVLKSIVDMRGPEARVLDPTSGLFTKAVPEAKKLSPEEEEKLKIARMARRDLESFAAEWQGLQDKKAYADQEEERLTKDVDEQTEQIQRLTALTELVRKLKSVSIDDDGSRLVRIEEETFKEMVEQLETLQFQFKDELEVYKLSEIAVAAIVPVFKQCMATWTPISDPFYLTELLRRLRLLLKVKSREDIEARYNKRGYLERPSKSATAYESLIYNLWLPKVRSAINNQWDVHDPSPVLTLLEAWGSLLPPFIYANVLDQLVMPKLKAAISDWNPRLEFSSSSSRKKASAPTPPPHIWIFPWLPHINAQTHLPSLLTDIKAKFTALLSSHPLTSGPIQGLPEWTELLGSSVIENLLIRHLLPRLALLLRTEFIVNPAEQDLSPLDALWRWQDGFRVSTLAHLLQAEMFPKWLNTLHMWLTSDGVVLGEVSAWYQFWQTVVPEAIRASPLVRSEFDKGLDMINHAMDLGPGSTRAKKELPLPEAGPARPIKPAHDKSRKEKEREQRERERGKEKARVAKANEQVSFRDAIEDWCAENNLLLIPLRKADEKTGQALFRITASASGVGGLVVYLRNDVVWGQDKKSRDKFEPLGLENVLERIGHM</sequence>
<dbReference type="InterPro" id="IPR000467">
    <property type="entry name" value="G_patch_dom"/>
</dbReference>
<feature type="compositionally biased region" description="Basic and acidic residues" evidence="7">
    <location>
        <begin position="339"/>
        <end position="366"/>
    </location>
</feature>
<feature type="region of interest" description="Disordered" evidence="7">
    <location>
        <begin position="1"/>
        <end position="228"/>
    </location>
</feature>
<dbReference type="EMBL" id="ML121544">
    <property type="protein sequence ID" value="RPB23784.1"/>
    <property type="molecule type" value="Genomic_DNA"/>
</dbReference>
<keyword evidence="6" id="KW-0539">Nucleus</keyword>
<feature type="compositionally biased region" description="Basic and acidic residues" evidence="7">
    <location>
        <begin position="899"/>
        <end position="923"/>
    </location>
</feature>
<organism evidence="9 10">
    <name type="scientific">Terfezia boudieri ATCC MYA-4762</name>
    <dbReference type="NCBI Taxonomy" id="1051890"/>
    <lineage>
        <taxon>Eukaryota</taxon>
        <taxon>Fungi</taxon>
        <taxon>Dikarya</taxon>
        <taxon>Ascomycota</taxon>
        <taxon>Pezizomycotina</taxon>
        <taxon>Pezizomycetes</taxon>
        <taxon>Pezizales</taxon>
        <taxon>Pezizaceae</taxon>
        <taxon>Terfezia</taxon>
    </lineage>
</organism>
<dbReference type="Pfam" id="PF12457">
    <property type="entry name" value="TIP_N"/>
    <property type="match status" value="1"/>
</dbReference>
<dbReference type="GO" id="GO:0003676">
    <property type="term" value="F:nucleic acid binding"/>
    <property type="evidence" value="ECO:0007669"/>
    <property type="project" value="InterPro"/>
</dbReference>
<dbReference type="STRING" id="1051890.A0A3N4LLL5"/>
<feature type="compositionally biased region" description="Acidic residues" evidence="7">
    <location>
        <begin position="110"/>
        <end position="130"/>
    </location>
</feature>
<dbReference type="SMART" id="SM00443">
    <property type="entry name" value="G_patch"/>
    <property type="match status" value="1"/>
</dbReference>
<dbReference type="InterPro" id="IPR045211">
    <property type="entry name" value="TFP11/STIP/Ntr1"/>
</dbReference>
<dbReference type="Pfam" id="PF01585">
    <property type="entry name" value="G-patch"/>
    <property type="match status" value="1"/>
</dbReference>
<dbReference type="Proteomes" id="UP000267821">
    <property type="component" value="Unassembled WGS sequence"/>
</dbReference>
<dbReference type="OrthoDB" id="4822at2759"/>
<dbReference type="InterPro" id="IPR022159">
    <property type="entry name" value="STIP/TFIP11_N"/>
</dbReference>
<feature type="region of interest" description="Disordered" evidence="7">
    <location>
        <begin position="339"/>
        <end position="392"/>
    </location>
</feature>
<dbReference type="InParanoid" id="A0A3N4LLL5"/>
<keyword evidence="4" id="KW-0747">Spliceosome</keyword>
<evidence type="ECO:0000256" key="4">
    <source>
        <dbReference type="ARBA" id="ARBA00022728"/>
    </source>
</evidence>
<dbReference type="GO" id="GO:0071008">
    <property type="term" value="C:U2-type post-mRNA release spliceosomal complex"/>
    <property type="evidence" value="ECO:0007669"/>
    <property type="project" value="TreeGrafter"/>
</dbReference>
<comment type="subcellular location">
    <subcellularLocation>
        <location evidence="1">Nucleus</location>
    </subcellularLocation>
</comment>
<comment type="similarity">
    <text evidence="2">Belongs to the TFP11/STIP family.</text>
</comment>